<accession>A0A9E7H9Z3</accession>
<dbReference type="PANTHER" id="PTHR43550:SF3">
    <property type="entry name" value="3-KETODIHYDROSPHINGOSINE REDUCTASE"/>
    <property type="match status" value="1"/>
</dbReference>
<reference evidence="2" key="1">
    <citation type="submission" date="2022-05" db="EMBL/GenBank/DDBJ databases">
        <title>The Musa troglodytarum L. genome provides insights into the mechanism of non-climacteric behaviour and enrichment of carotenoids.</title>
        <authorList>
            <person name="Wang J."/>
        </authorList>
    </citation>
    <scope>NUCLEOTIDE SEQUENCE</scope>
    <source>
        <tissue evidence="2">Leaf</tissue>
    </source>
</reference>
<name>A0A9E7H9Z3_9LILI</name>
<dbReference type="InterPro" id="IPR036291">
    <property type="entry name" value="NAD(P)-bd_dom_sf"/>
</dbReference>
<proteinExistence type="predicted"/>
<dbReference type="SUPFAM" id="SSF51735">
    <property type="entry name" value="NAD(P)-binding Rossmann-fold domains"/>
    <property type="match status" value="1"/>
</dbReference>
<dbReference type="AlphaFoldDB" id="A0A9E7H9Z3"/>
<protein>
    <submittedName>
        <fullName evidence="2">3-ketodihydrosphingosine</fullName>
    </submittedName>
</protein>
<dbReference type="GO" id="GO:0005789">
    <property type="term" value="C:endoplasmic reticulum membrane"/>
    <property type="evidence" value="ECO:0007669"/>
    <property type="project" value="TreeGrafter"/>
</dbReference>
<feature type="chain" id="PRO_5039558000" evidence="1">
    <location>
        <begin position="26"/>
        <end position="290"/>
    </location>
</feature>
<sequence>MASFFFLFLLLLLVLLLLLAAIVRPRPVRIPLKGRHVLVSGGSSGIGFALARRAAAEGARVSILARDPDRLRDACDAIRRDTGVDAAALAADVRDPAAVARALEAVGPVDVLVCNQGVFVPQELERQSLEEVRFMVEVNLMGTFHLIKAALPAMKQRGKETGLPASIAVMSSQAGQVGVYGYTAYSATKFGLRGLAEALQHEVIMDNIHVTLIFPPDTDTPGLAQGLEYCLMLVVCSTSVETCNLTHTIFIITRHACLGSAQSPVSSVFKLKSQVISGGNLGGCHFACSI</sequence>
<evidence type="ECO:0000313" key="3">
    <source>
        <dbReference type="Proteomes" id="UP001055439"/>
    </source>
</evidence>
<evidence type="ECO:0000313" key="2">
    <source>
        <dbReference type="EMBL" id="URE30509.1"/>
    </source>
</evidence>
<gene>
    <name evidence="2" type="ORF">MUK42_08083</name>
</gene>
<dbReference type="EMBL" id="CP097510">
    <property type="protein sequence ID" value="URE30509.1"/>
    <property type="molecule type" value="Genomic_DNA"/>
</dbReference>
<dbReference type="Proteomes" id="UP001055439">
    <property type="component" value="Chromosome 8"/>
</dbReference>
<keyword evidence="3" id="KW-1185">Reference proteome</keyword>
<dbReference type="GO" id="GO:0030148">
    <property type="term" value="P:sphingolipid biosynthetic process"/>
    <property type="evidence" value="ECO:0007669"/>
    <property type="project" value="TreeGrafter"/>
</dbReference>
<dbReference type="GO" id="GO:0047560">
    <property type="term" value="F:3-dehydrosphinganine reductase activity"/>
    <property type="evidence" value="ECO:0007669"/>
    <property type="project" value="TreeGrafter"/>
</dbReference>
<dbReference type="OrthoDB" id="37659at2759"/>
<dbReference type="PANTHER" id="PTHR43550">
    <property type="entry name" value="3-KETODIHYDROSPHINGOSINE REDUCTASE"/>
    <property type="match status" value="1"/>
</dbReference>
<organism evidence="2 3">
    <name type="scientific">Musa troglodytarum</name>
    <name type="common">fe'i banana</name>
    <dbReference type="NCBI Taxonomy" id="320322"/>
    <lineage>
        <taxon>Eukaryota</taxon>
        <taxon>Viridiplantae</taxon>
        <taxon>Streptophyta</taxon>
        <taxon>Embryophyta</taxon>
        <taxon>Tracheophyta</taxon>
        <taxon>Spermatophyta</taxon>
        <taxon>Magnoliopsida</taxon>
        <taxon>Liliopsida</taxon>
        <taxon>Zingiberales</taxon>
        <taxon>Musaceae</taxon>
        <taxon>Musa</taxon>
    </lineage>
</organism>
<evidence type="ECO:0000256" key="1">
    <source>
        <dbReference type="SAM" id="SignalP"/>
    </source>
</evidence>
<dbReference type="InterPro" id="IPR002347">
    <property type="entry name" value="SDR_fam"/>
</dbReference>
<dbReference type="Pfam" id="PF00106">
    <property type="entry name" value="adh_short"/>
    <property type="match status" value="1"/>
</dbReference>
<feature type="signal peptide" evidence="1">
    <location>
        <begin position="1"/>
        <end position="25"/>
    </location>
</feature>
<dbReference type="InterPro" id="IPR020904">
    <property type="entry name" value="Sc_DH/Rdtase_CS"/>
</dbReference>
<keyword evidence="1" id="KW-0732">Signal</keyword>
<dbReference type="PROSITE" id="PS00061">
    <property type="entry name" value="ADH_SHORT"/>
    <property type="match status" value="1"/>
</dbReference>
<dbReference type="Gene3D" id="3.40.50.720">
    <property type="entry name" value="NAD(P)-binding Rossmann-like Domain"/>
    <property type="match status" value="1"/>
</dbReference>
<dbReference type="GO" id="GO:0006666">
    <property type="term" value="P:3-keto-sphinganine metabolic process"/>
    <property type="evidence" value="ECO:0007669"/>
    <property type="project" value="TreeGrafter"/>
</dbReference>
<dbReference type="PRINTS" id="PR00081">
    <property type="entry name" value="GDHRDH"/>
</dbReference>